<comment type="caution">
    <text evidence="3">The sequence shown here is derived from an EMBL/GenBank/DDBJ whole genome shotgun (WGS) entry which is preliminary data.</text>
</comment>
<keyword evidence="1" id="KW-0472">Membrane</keyword>
<evidence type="ECO:0000313" key="3">
    <source>
        <dbReference type="EMBL" id="MDC7785619.1"/>
    </source>
</evidence>
<dbReference type="Proteomes" id="UP001165652">
    <property type="component" value="Unassembled WGS sequence"/>
</dbReference>
<dbReference type="EMBL" id="JAQQLI010000009">
    <property type="protein sequence ID" value="MDC7785619.1"/>
    <property type="molecule type" value="Genomic_DNA"/>
</dbReference>
<dbReference type="PANTHER" id="PTHR35342:SF5">
    <property type="entry name" value="TRICARBOXYLIC TRANSPORT PROTEIN"/>
    <property type="match status" value="1"/>
</dbReference>
<feature type="transmembrane region" description="Helical" evidence="1">
    <location>
        <begin position="255"/>
        <end position="278"/>
    </location>
</feature>
<feature type="transmembrane region" description="Helical" evidence="1">
    <location>
        <begin position="144"/>
        <end position="161"/>
    </location>
</feature>
<feature type="transmembrane region" description="Helical" evidence="1">
    <location>
        <begin position="167"/>
        <end position="185"/>
    </location>
</feature>
<feature type="transmembrane region" description="Helical" evidence="1">
    <location>
        <begin position="12"/>
        <end position="33"/>
    </location>
</feature>
<feature type="transmembrane region" description="Helical" evidence="1">
    <location>
        <begin position="197"/>
        <end position="218"/>
    </location>
</feature>
<keyword evidence="1" id="KW-0812">Transmembrane</keyword>
<evidence type="ECO:0000313" key="4">
    <source>
        <dbReference type="Proteomes" id="UP001165652"/>
    </source>
</evidence>
<dbReference type="InterPro" id="IPR002823">
    <property type="entry name" value="DUF112_TM"/>
</dbReference>
<name>A0ABT5J7J3_RHOTP</name>
<organism evidence="3 4">
    <name type="scientific">Rhodoplanes tepidamans</name>
    <name type="common">Rhodoplanes cryptolactis</name>
    <dbReference type="NCBI Taxonomy" id="200616"/>
    <lineage>
        <taxon>Bacteria</taxon>
        <taxon>Pseudomonadati</taxon>
        <taxon>Pseudomonadota</taxon>
        <taxon>Alphaproteobacteria</taxon>
        <taxon>Hyphomicrobiales</taxon>
        <taxon>Nitrobacteraceae</taxon>
        <taxon>Rhodoplanes</taxon>
    </lineage>
</organism>
<keyword evidence="1" id="KW-1133">Transmembrane helix</keyword>
<dbReference type="RefSeq" id="WP_272776467.1">
    <property type="nucleotide sequence ID" value="NZ_JAQQLI010000009.1"/>
</dbReference>
<feature type="transmembrane region" description="Helical" evidence="1">
    <location>
        <begin position="430"/>
        <end position="447"/>
    </location>
</feature>
<gene>
    <name evidence="3" type="ORF">PQJ73_07985</name>
</gene>
<sequence length="499" mass="52263">MDGLIGGFITVLQPYNVMFCFVGALIGTLIGVLPGLGPSASIAMLLPLTVGLDPVTAIIMIAGIYYGASYGGSTTAILVNIPGEAQSVMTCIDGYKMAQQGRAGPAIGIAAMGSFIAGTLGAVAIALISMPLVEVAIKFGPPEYFALMLLGFVVLLVLAKGSVIKSLIMILAGLLLSMIGQDVVTGEPRFTFGITELADGVGVVVIAMGMFGLGEIFYNLERLGQRSVQVVPIKQLMPSREDWRLCAGPIARGSVLGFLIGLLPGGGATLASFVSYGLEKRLSAHPERFGKGAIEGVAGPETANNAGAAGSFIPLLTLGLPGNPVTAILLGAFVMYGVAPGPLMIQSKPEVFWSVVASMYVGNVMLLLLNLPLIGVWVQLLKVPYKVLYGPLILFIMVGGYSLNNSVFDLGLLLVFGLLGYGLRKLRFDTAPLILAYVLGGAMELNLRQTLMLGRGSWEILLDRPIALGILVVALVVTVLPLFSTVRRVLSPARAVNEL</sequence>
<accession>A0ABT5J7J3</accession>
<dbReference type="PANTHER" id="PTHR35342">
    <property type="entry name" value="TRICARBOXYLIC TRANSPORT PROTEIN"/>
    <property type="match status" value="1"/>
</dbReference>
<proteinExistence type="predicted"/>
<feature type="transmembrane region" description="Helical" evidence="1">
    <location>
        <begin position="106"/>
        <end position="132"/>
    </location>
</feature>
<feature type="transmembrane region" description="Helical" evidence="1">
    <location>
        <begin position="467"/>
        <end position="486"/>
    </location>
</feature>
<dbReference type="Pfam" id="PF01970">
    <property type="entry name" value="TctA"/>
    <property type="match status" value="1"/>
</dbReference>
<feature type="domain" description="DUF112" evidence="2">
    <location>
        <begin position="18"/>
        <end position="435"/>
    </location>
</feature>
<reference evidence="3" key="1">
    <citation type="journal article" date="2023" name="Microbiol Resour">
        <title>Genome Sequences of Rhodoplanes serenus and Two Thermotolerant Strains, Rhodoplanes tepidamans and 'Rhodoplanes cryptolactis,' Further Refine the Genus.</title>
        <authorList>
            <person name="Rayyan A.A."/>
            <person name="Kyndt J.A."/>
        </authorList>
    </citation>
    <scope>NUCLEOTIDE SEQUENCE</scope>
    <source>
        <strain evidence="3">DSM 9987</strain>
    </source>
</reference>
<evidence type="ECO:0000256" key="1">
    <source>
        <dbReference type="SAM" id="Phobius"/>
    </source>
</evidence>
<keyword evidence="4" id="KW-1185">Reference proteome</keyword>
<reference evidence="3" key="2">
    <citation type="submission" date="2023-02" db="EMBL/GenBank/DDBJ databases">
        <authorList>
            <person name="Rayyan A."/>
            <person name="Meyer T."/>
            <person name="Kyndt J.A."/>
        </authorList>
    </citation>
    <scope>NUCLEOTIDE SEQUENCE</scope>
    <source>
        <strain evidence="3">DSM 9987</strain>
    </source>
</reference>
<protein>
    <submittedName>
        <fullName evidence="3">Tripartite tricarboxylate transporter permease</fullName>
    </submittedName>
</protein>
<feature type="transmembrane region" description="Helical" evidence="1">
    <location>
        <begin position="351"/>
        <end position="371"/>
    </location>
</feature>
<evidence type="ECO:0000259" key="2">
    <source>
        <dbReference type="Pfam" id="PF01970"/>
    </source>
</evidence>
<feature type="transmembrane region" description="Helical" evidence="1">
    <location>
        <begin position="407"/>
        <end position="423"/>
    </location>
</feature>